<dbReference type="Proteomes" id="UP000018211">
    <property type="component" value="Unassembled WGS sequence"/>
</dbReference>
<dbReference type="InterPro" id="IPR041698">
    <property type="entry name" value="Methyltransf_25"/>
</dbReference>
<organism evidence="4 5">
    <name type="scientific">Vibrio nigripulchritudo SOn1</name>
    <dbReference type="NCBI Taxonomy" id="1238450"/>
    <lineage>
        <taxon>Bacteria</taxon>
        <taxon>Pseudomonadati</taxon>
        <taxon>Pseudomonadota</taxon>
        <taxon>Gammaproteobacteria</taxon>
        <taxon>Vibrionales</taxon>
        <taxon>Vibrionaceae</taxon>
        <taxon>Vibrio</taxon>
    </lineage>
</organism>
<keyword evidence="1 4" id="KW-0489">Methyltransferase</keyword>
<reference evidence="4 5" key="1">
    <citation type="journal article" date="2013" name="ISME J.">
        <title>Comparative genomics of pathogenic lineages of Vibrio nigripulchritudo identifies virulence-associated traits.</title>
        <authorList>
            <person name="Goudenege D."/>
            <person name="Labreuche Y."/>
            <person name="Krin E."/>
            <person name="Ansquer D."/>
            <person name="Mangenot S."/>
            <person name="Calteau A."/>
            <person name="Medigue C."/>
            <person name="Mazel D."/>
            <person name="Polz M.F."/>
            <person name="Le Roux F."/>
        </authorList>
    </citation>
    <scope>NUCLEOTIDE SEQUENCE [LARGE SCALE GENOMIC DNA]</scope>
    <source>
        <strain evidence="4 5">SOn1</strain>
    </source>
</reference>
<dbReference type="GO" id="GO:0008168">
    <property type="term" value="F:methyltransferase activity"/>
    <property type="evidence" value="ECO:0007669"/>
    <property type="project" value="UniProtKB-KW"/>
</dbReference>
<dbReference type="Pfam" id="PF13649">
    <property type="entry name" value="Methyltransf_25"/>
    <property type="match status" value="1"/>
</dbReference>
<dbReference type="RefSeq" id="WP_022612682.1">
    <property type="nucleotide sequence ID" value="NZ_LK391965.1"/>
</dbReference>
<dbReference type="PANTHER" id="PTHR43861">
    <property type="entry name" value="TRANS-ACONITATE 2-METHYLTRANSFERASE-RELATED"/>
    <property type="match status" value="1"/>
</dbReference>
<evidence type="ECO:0000313" key="4">
    <source>
        <dbReference type="EMBL" id="CCO48083.1"/>
    </source>
</evidence>
<comment type="caution">
    <text evidence="4">The sequence shown here is derived from an EMBL/GenBank/DDBJ whole genome shotgun (WGS) entry which is preliminary data.</text>
</comment>
<dbReference type="EMBL" id="CAOF01000137">
    <property type="protein sequence ID" value="CCO48083.1"/>
    <property type="molecule type" value="Genomic_DNA"/>
</dbReference>
<keyword evidence="2" id="KW-0808">Transferase</keyword>
<dbReference type="PANTHER" id="PTHR43861:SF1">
    <property type="entry name" value="TRANS-ACONITATE 2-METHYLTRANSFERASE"/>
    <property type="match status" value="1"/>
</dbReference>
<dbReference type="GO" id="GO:0032259">
    <property type="term" value="P:methylation"/>
    <property type="evidence" value="ECO:0007669"/>
    <property type="project" value="UniProtKB-KW"/>
</dbReference>
<dbReference type="AlphaFoldDB" id="A0AAV2VTM9"/>
<dbReference type="Gene3D" id="3.40.50.150">
    <property type="entry name" value="Vaccinia Virus protein VP39"/>
    <property type="match status" value="1"/>
</dbReference>
<feature type="domain" description="Methyltransferase" evidence="3">
    <location>
        <begin position="43"/>
        <end position="136"/>
    </location>
</feature>
<proteinExistence type="predicted"/>
<sequence>MKNAKDFWNKSAPKYAKRKVRDEAVYQKKLAITQDYFDKDWNVLEFGCGTGTTAITHAPFVNHILAIDIAETMLEIARDKAQQAGVENIEFKEGTLASTALEPASFDAVLGLNVMHLMENLEDEVKRVYELLKPNGIFVSSTALIGQLNMLWQLVIPAMQRLNLAPYVNRFTKDELCTILLNAGFSIECEWQPEKDSVFIVARKPDSES</sequence>
<accession>A0AAV2VTM9</accession>
<evidence type="ECO:0000259" key="3">
    <source>
        <dbReference type="Pfam" id="PF13649"/>
    </source>
</evidence>
<protein>
    <submittedName>
        <fullName evidence="4">SAM-dependent methyltransferase</fullName>
    </submittedName>
</protein>
<evidence type="ECO:0000313" key="5">
    <source>
        <dbReference type="Proteomes" id="UP000018211"/>
    </source>
</evidence>
<dbReference type="CDD" id="cd02440">
    <property type="entry name" value="AdoMet_MTases"/>
    <property type="match status" value="1"/>
</dbReference>
<dbReference type="SUPFAM" id="SSF53335">
    <property type="entry name" value="S-adenosyl-L-methionine-dependent methyltransferases"/>
    <property type="match status" value="1"/>
</dbReference>
<evidence type="ECO:0000256" key="1">
    <source>
        <dbReference type="ARBA" id="ARBA00022603"/>
    </source>
</evidence>
<evidence type="ECO:0000256" key="2">
    <source>
        <dbReference type="ARBA" id="ARBA00022679"/>
    </source>
</evidence>
<name>A0AAV2VTM9_9VIBR</name>
<dbReference type="InterPro" id="IPR029063">
    <property type="entry name" value="SAM-dependent_MTases_sf"/>
</dbReference>
<gene>
    <name evidence="4" type="ORF">VIBNISOn1_450046</name>
</gene>